<proteinExistence type="inferred from homology"/>
<dbReference type="Gene3D" id="2.30.42.10">
    <property type="match status" value="2"/>
</dbReference>
<evidence type="ECO:0000259" key="12">
    <source>
        <dbReference type="PROSITE" id="PS50106"/>
    </source>
</evidence>
<dbReference type="CDD" id="cd10839">
    <property type="entry name" value="cpPDZ1_DegP-like"/>
    <property type="match status" value="1"/>
</dbReference>
<feature type="active site" description="Charge relay system" evidence="9">
    <location>
        <position position="229"/>
    </location>
</feature>
<dbReference type="Pfam" id="PF13365">
    <property type="entry name" value="Trypsin_2"/>
    <property type="match status" value="1"/>
</dbReference>
<keyword evidence="3" id="KW-0645">Protease</keyword>
<feature type="binding site" evidence="10">
    <location>
        <position position="156"/>
    </location>
    <ligand>
        <name>substrate</name>
    </ligand>
</feature>
<comment type="caution">
    <text evidence="13">The sequence shown here is derived from an EMBL/GenBank/DDBJ whole genome shotgun (WGS) entry which is preliminary data.</text>
</comment>
<dbReference type="GO" id="GO:0006508">
    <property type="term" value="P:proteolysis"/>
    <property type="evidence" value="ECO:0007669"/>
    <property type="project" value="UniProtKB-KW"/>
</dbReference>
<protein>
    <submittedName>
        <fullName evidence="13">DegQ family serine endoprotease</fullName>
    </submittedName>
</protein>
<evidence type="ECO:0000256" key="8">
    <source>
        <dbReference type="ARBA" id="ARBA00022825"/>
    </source>
</evidence>
<dbReference type="InterPro" id="IPR011782">
    <property type="entry name" value="Pept_S1C_Do"/>
</dbReference>
<feature type="domain" description="PDZ" evidence="12">
    <location>
        <begin position="267"/>
        <end position="361"/>
    </location>
</feature>
<dbReference type="PANTHER" id="PTHR22939:SF129">
    <property type="entry name" value="SERINE PROTEASE HTRA2, MITOCHONDRIAL"/>
    <property type="match status" value="1"/>
</dbReference>
<dbReference type="InterPro" id="IPR036034">
    <property type="entry name" value="PDZ_sf"/>
</dbReference>
<dbReference type="Pfam" id="PF17820">
    <property type="entry name" value="PDZ_6"/>
    <property type="match status" value="2"/>
</dbReference>
<feature type="active site" description="Charge relay system" evidence="9">
    <location>
        <position position="156"/>
    </location>
</feature>
<evidence type="ECO:0000256" key="7">
    <source>
        <dbReference type="ARBA" id="ARBA00022801"/>
    </source>
</evidence>
<evidence type="ECO:0000313" key="13">
    <source>
        <dbReference type="EMBL" id="HDD45299.1"/>
    </source>
</evidence>
<comment type="similarity">
    <text evidence="2">Belongs to the peptidase S1C family.</text>
</comment>
<evidence type="ECO:0000256" key="6">
    <source>
        <dbReference type="ARBA" id="ARBA00022764"/>
    </source>
</evidence>
<dbReference type="Proteomes" id="UP000886289">
    <property type="component" value="Unassembled WGS sequence"/>
</dbReference>
<evidence type="ECO:0000256" key="1">
    <source>
        <dbReference type="ARBA" id="ARBA00004418"/>
    </source>
</evidence>
<comment type="subcellular location">
    <subcellularLocation>
        <location evidence="1">Periplasm</location>
    </subcellularLocation>
</comment>
<dbReference type="InterPro" id="IPR001478">
    <property type="entry name" value="PDZ"/>
</dbReference>
<gene>
    <name evidence="13" type="ORF">ENG63_10650</name>
</gene>
<keyword evidence="8" id="KW-0720">Serine protease</keyword>
<dbReference type="FunFam" id="2.30.42.10:FF:000037">
    <property type="entry name" value="Periplasmic serine endoprotease DegP-like"/>
    <property type="match status" value="1"/>
</dbReference>
<evidence type="ECO:0000256" key="3">
    <source>
        <dbReference type="ARBA" id="ARBA00022670"/>
    </source>
</evidence>
<dbReference type="InterPro" id="IPR041489">
    <property type="entry name" value="PDZ_6"/>
</dbReference>
<reference evidence="13" key="1">
    <citation type="journal article" date="2020" name="mSystems">
        <title>Genome- and Community-Level Interaction Insights into Carbon Utilization and Element Cycling Functions of Hydrothermarchaeota in Hydrothermal Sediment.</title>
        <authorList>
            <person name="Zhou Z."/>
            <person name="Liu Y."/>
            <person name="Xu W."/>
            <person name="Pan J."/>
            <person name="Luo Z.H."/>
            <person name="Li M."/>
        </authorList>
    </citation>
    <scope>NUCLEOTIDE SEQUENCE [LARGE SCALE GENOMIC DNA]</scope>
    <source>
        <strain evidence="13">HyVt-233</strain>
    </source>
</reference>
<dbReference type="InterPro" id="IPR001940">
    <property type="entry name" value="Peptidase_S1C"/>
</dbReference>
<keyword evidence="7" id="KW-0378">Hydrolase</keyword>
<evidence type="ECO:0000256" key="2">
    <source>
        <dbReference type="ARBA" id="ARBA00010541"/>
    </source>
</evidence>
<dbReference type="PROSITE" id="PS50106">
    <property type="entry name" value="PDZ"/>
    <property type="match status" value="2"/>
</dbReference>
<keyword evidence="5" id="KW-0677">Repeat</keyword>
<keyword evidence="11" id="KW-0472">Membrane</keyword>
<keyword evidence="4" id="KW-0732">Signal</keyword>
<feature type="domain" description="PDZ" evidence="12">
    <location>
        <begin position="376"/>
        <end position="434"/>
    </location>
</feature>
<feature type="transmembrane region" description="Helical" evidence="11">
    <location>
        <begin position="7"/>
        <end position="27"/>
    </location>
</feature>
<feature type="binding site" evidence="10">
    <location>
        <position position="126"/>
    </location>
    <ligand>
        <name>substrate</name>
    </ligand>
</feature>
<dbReference type="PANTHER" id="PTHR22939">
    <property type="entry name" value="SERINE PROTEASE FAMILY S1C HTRA-RELATED"/>
    <property type="match status" value="1"/>
</dbReference>
<keyword evidence="6" id="KW-0574">Periplasm</keyword>
<dbReference type="GO" id="GO:0042597">
    <property type="term" value="C:periplasmic space"/>
    <property type="evidence" value="ECO:0007669"/>
    <property type="project" value="UniProtKB-SubCell"/>
</dbReference>
<evidence type="ECO:0000256" key="4">
    <source>
        <dbReference type="ARBA" id="ARBA00022729"/>
    </source>
</evidence>
<dbReference type="SUPFAM" id="SSF50494">
    <property type="entry name" value="Trypsin-like serine proteases"/>
    <property type="match status" value="1"/>
</dbReference>
<feature type="active site" description="Charge relay system" evidence="9">
    <location>
        <position position="126"/>
    </location>
</feature>
<evidence type="ECO:0000256" key="11">
    <source>
        <dbReference type="SAM" id="Phobius"/>
    </source>
</evidence>
<dbReference type="NCBIfam" id="TIGR02037">
    <property type="entry name" value="degP_htrA_DO"/>
    <property type="match status" value="1"/>
</dbReference>
<dbReference type="EMBL" id="DRBS01000393">
    <property type="protein sequence ID" value="HDD45299.1"/>
    <property type="molecule type" value="Genomic_DNA"/>
</dbReference>
<accession>A0A7C0U416</accession>
<feature type="binding site" evidence="10">
    <location>
        <begin position="245"/>
        <end position="249"/>
    </location>
    <ligand>
        <name>substrate</name>
    </ligand>
</feature>
<evidence type="ECO:0000256" key="5">
    <source>
        <dbReference type="ARBA" id="ARBA00022737"/>
    </source>
</evidence>
<name>A0A7C0U416_DESA2</name>
<sequence length="470" mass="51861">MKYKFPWWSLILVSICSFIIGVVWLTGMQFVNHSPANPVKEKINFLPTFSPIVKKASKSVVNISTVKVVRPGPVFKYFFGPFGEEDPFREFFEKFFGEIPQPELKQRSLGSGFILDKSGYILTNNHVVEKATEILVKLLNQKEYRAEIVGRDPKTDIALLKINAKNLPTLPLGDSDTLQVGDWVIAIGNPFGLGHTVTVGIISAKERVIGAGPYDNFLQTDAAINPGNSGGPLLNLKGEVVGINTAIVAQAQGIGFAIPINMAKVIVAQLKKHHRVIRGWLGVVVQEVTPKLAQALGLKEPKGALVGDVTPGSPADKAGIKRGDVIIEYDGHSIKEMNQLPRLVAMTPVGKKVEIKVWRNGKIKTLKVIIGELKEEVSISKKPQMTSRYLGIEVAETKEGVIITWVKRGSIADEAGLRRGDIILEINRKSIKNLEDYYKLIQQAKPGKILLFLVRRQDMTIFIPVQVPSR</sequence>
<dbReference type="PRINTS" id="PR00834">
    <property type="entry name" value="PROTEASES2C"/>
</dbReference>
<dbReference type="InterPro" id="IPR009003">
    <property type="entry name" value="Peptidase_S1_PA"/>
</dbReference>
<feature type="binding site" evidence="10">
    <location>
        <begin position="227"/>
        <end position="229"/>
    </location>
    <ligand>
        <name>substrate</name>
    </ligand>
</feature>
<evidence type="ECO:0000256" key="9">
    <source>
        <dbReference type="PIRSR" id="PIRSR611782-1"/>
    </source>
</evidence>
<dbReference type="Gene3D" id="2.40.10.120">
    <property type="match status" value="1"/>
</dbReference>
<keyword evidence="11" id="KW-0812">Transmembrane</keyword>
<evidence type="ECO:0000256" key="10">
    <source>
        <dbReference type="PIRSR" id="PIRSR611782-2"/>
    </source>
</evidence>
<dbReference type="AlphaFoldDB" id="A0A7C0U416"/>
<keyword evidence="11" id="KW-1133">Transmembrane helix</keyword>
<dbReference type="SUPFAM" id="SSF50156">
    <property type="entry name" value="PDZ domain-like"/>
    <property type="match status" value="2"/>
</dbReference>
<organism evidence="13">
    <name type="scientific">Desulfofervidus auxilii</name>
    <dbReference type="NCBI Taxonomy" id="1621989"/>
    <lineage>
        <taxon>Bacteria</taxon>
        <taxon>Pseudomonadati</taxon>
        <taxon>Thermodesulfobacteriota</taxon>
        <taxon>Candidatus Desulfofervidia</taxon>
        <taxon>Candidatus Desulfofervidales</taxon>
        <taxon>Candidatus Desulfofervidaceae</taxon>
        <taxon>Candidatus Desulfofervidus</taxon>
    </lineage>
</organism>
<dbReference type="SMART" id="SM00228">
    <property type="entry name" value="PDZ"/>
    <property type="match status" value="2"/>
</dbReference>
<dbReference type="GO" id="GO:0004252">
    <property type="term" value="F:serine-type endopeptidase activity"/>
    <property type="evidence" value="ECO:0007669"/>
    <property type="project" value="InterPro"/>
</dbReference>